<accession>A0A0S4JF43</accession>
<feature type="region of interest" description="Disordered" evidence="1">
    <location>
        <begin position="815"/>
        <end position="836"/>
    </location>
</feature>
<evidence type="ECO:0000313" key="3">
    <source>
        <dbReference type="Proteomes" id="UP000051952"/>
    </source>
</evidence>
<dbReference type="Gene3D" id="2.130.10.10">
    <property type="entry name" value="YVTN repeat-like/Quinoprotein amine dehydrogenase"/>
    <property type="match status" value="1"/>
</dbReference>
<dbReference type="SUPFAM" id="SSF50998">
    <property type="entry name" value="Quinoprotein alcohol dehydrogenase-like"/>
    <property type="match status" value="1"/>
</dbReference>
<organism evidence="2 3">
    <name type="scientific">Bodo saltans</name>
    <name type="common">Flagellated protozoan</name>
    <dbReference type="NCBI Taxonomy" id="75058"/>
    <lineage>
        <taxon>Eukaryota</taxon>
        <taxon>Discoba</taxon>
        <taxon>Euglenozoa</taxon>
        <taxon>Kinetoplastea</taxon>
        <taxon>Metakinetoplastina</taxon>
        <taxon>Eubodonida</taxon>
        <taxon>Bodonidae</taxon>
        <taxon>Bodo</taxon>
    </lineage>
</organism>
<evidence type="ECO:0000256" key="1">
    <source>
        <dbReference type="SAM" id="MobiDB-lite"/>
    </source>
</evidence>
<sequence>MWLERRGFRFGSDVTTTTTSTDLNSNKNDTHDDDDHHHHRFVTCMDYVAVPFASEEEWRSSSFWYSRCPRVNDDGEEEEDDWRLVTPQCAEYFLLGWSDGVVERRMIVPRGMKWYYKNSTTTIDGATTPSAAASTSSASSCGGAPCSEVEVLYRQRGQVMALKTLGTLVGSVSCGVLEYDYGDTPTDAKRNNNNKSSSSAEVSAAVATVASSHPLYKTPAAPVHLPHSSSSSSTTSASLVACTPRSMLLWEGRKCWSRRSSSCNNEIEEDDEEASMVYVFTGDEQGRVRLWRVNVVVSAPTVAAVQLLAVFGCVLHGGVGDAPLRGTDTGSSVARDHLSATASFQSSTKLLCLTLDGNDDDDEGDDDDDTTSHGGLRLLAGTQDRKIFVWDLSQLSNKLQPLHEWGSAGTSGASSSNTTTFTSSKLFQKFVWVVEPTSSVVASSSTTATTTTTGAGEAKRKKRIAALAASYGGFIGQVVNIANTAGPAAATASLNIAAAAGPAAATSSLLLLQLLLLLRSCCWACCCYIFFCNVHGLVRSGSGGSLLTKPMDFHLSELQVMQVSSLAFLADDRGAVFSMTSLHGGVVVSGGADGNLKVWCWGVQTEKYNTIPILRSRKNHHHHHSDLITSLGALCPPALSFFSTSLDGYVKTWRLSSTTTCEVPTTTNGGGGGLSSVMFGLEEELSLLVRPTNGWSSSSSSAPSSSTTTSSSAHQPMLIIPAGECAPIATACSHREFQALFVALHMTTTVRTYTFEAVDTCSLPPGRYAFDGTRTVALIEEGHVPNNTDSGGGGCVGDQGAAAAPDDLKEVFAALEDNDGDRSSSDDYDEDLSNSA</sequence>
<feature type="region of interest" description="Disordered" evidence="1">
    <location>
        <begin position="692"/>
        <end position="713"/>
    </location>
</feature>
<dbReference type="AlphaFoldDB" id="A0A0S4JF43"/>
<feature type="region of interest" description="Disordered" evidence="1">
    <location>
        <begin position="783"/>
        <end position="802"/>
    </location>
</feature>
<keyword evidence="3" id="KW-1185">Reference proteome</keyword>
<dbReference type="EMBL" id="CYKH01001551">
    <property type="protein sequence ID" value="CUG87605.1"/>
    <property type="molecule type" value="Genomic_DNA"/>
</dbReference>
<name>A0A0S4JF43_BODSA</name>
<dbReference type="InterPro" id="IPR011047">
    <property type="entry name" value="Quinoprotein_ADH-like_sf"/>
</dbReference>
<dbReference type="OrthoDB" id="10261640at2759"/>
<dbReference type="VEuPathDB" id="TriTrypDB:BSAL_11050"/>
<dbReference type="Proteomes" id="UP000051952">
    <property type="component" value="Unassembled WGS sequence"/>
</dbReference>
<dbReference type="SMART" id="SM00320">
    <property type="entry name" value="WD40"/>
    <property type="match status" value="3"/>
</dbReference>
<dbReference type="InterPro" id="IPR001680">
    <property type="entry name" value="WD40_rpt"/>
</dbReference>
<dbReference type="InterPro" id="IPR015943">
    <property type="entry name" value="WD40/YVTN_repeat-like_dom_sf"/>
</dbReference>
<reference evidence="3" key="1">
    <citation type="submission" date="2015-09" db="EMBL/GenBank/DDBJ databases">
        <authorList>
            <consortium name="Pathogen Informatics"/>
        </authorList>
    </citation>
    <scope>NUCLEOTIDE SEQUENCE [LARGE SCALE GENOMIC DNA]</scope>
    <source>
        <strain evidence="3">Lake Konstanz</strain>
    </source>
</reference>
<feature type="compositionally biased region" description="Acidic residues" evidence="1">
    <location>
        <begin position="826"/>
        <end position="836"/>
    </location>
</feature>
<feature type="compositionally biased region" description="Low complexity" evidence="1">
    <location>
        <begin position="696"/>
        <end position="713"/>
    </location>
</feature>
<proteinExistence type="predicted"/>
<evidence type="ECO:0000313" key="2">
    <source>
        <dbReference type="EMBL" id="CUG87605.1"/>
    </source>
</evidence>
<gene>
    <name evidence="2" type="ORF">BSAL_11050</name>
</gene>
<protein>
    <submittedName>
        <fullName evidence="2">Uncharacterized protein</fullName>
    </submittedName>
</protein>